<evidence type="ECO:0000256" key="4">
    <source>
        <dbReference type="ARBA" id="ARBA00022692"/>
    </source>
</evidence>
<comment type="subcellular location">
    <subcellularLocation>
        <location evidence="1">Cell membrane</location>
        <topology evidence="1">Single-pass type I membrane protein</topology>
    </subcellularLocation>
</comment>
<dbReference type="InterPro" id="IPR051962">
    <property type="entry name" value="Cuticlin"/>
</dbReference>
<evidence type="ECO:0000313" key="11">
    <source>
        <dbReference type="EMBL" id="CAD5234265.1"/>
    </source>
</evidence>
<feature type="signal peptide" evidence="9">
    <location>
        <begin position="1"/>
        <end position="18"/>
    </location>
</feature>
<proteinExistence type="predicted"/>
<reference evidence="15" key="1">
    <citation type="submission" date="2016-11" db="UniProtKB">
        <authorList>
            <consortium name="WormBaseParasite"/>
        </authorList>
    </citation>
    <scope>IDENTIFICATION</scope>
</reference>
<evidence type="ECO:0000256" key="9">
    <source>
        <dbReference type="SAM" id="SignalP"/>
    </source>
</evidence>
<dbReference type="Proteomes" id="UP000582659">
    <property type="component" value="Unassembled WGS sequence"/>
</dbReference>
<evidence type="ECO:0000313" key="12">
    <source>
        <dbReference type="EMBL" id="CAG9129954.1"/>
    </source>
</evidence>
<dbReference type="OrthoDB" id="6139674at2759"/>
<accession>A0A1I7SM08</accession>
<evidence type="ECO:0000256" key="7">
    <source>
        <dbReference type="ARBA" id="ARBA00023136"/>
    </source>
</evidence>
<keyword evidence="7 8" id="KW-0472">Membrane</keyword>
<dbReference type="Proteomes" id="UP000095284">
    <property type="component" value="Unplaced"/>
</dbReference>
<feature type="domain" description="ZP" evidence="10">
    <location>
        <begin position="31"/>
        <end position="272"/>
    </location>
</feature>
<evidence type="ECO:0000259" key="10">
    <source>
        <dbReference type="PROSITE" id="PS51034"/>
    </source>
</evidence>
<dbReference type="GO" id="GO:0042302">
    <property type="term" value="F:structural constituent of cuticle"/>
    <property type="evidence" value="ECO:0007669"/>
    <property type="project" value="UniProtKB-KW"/>
</dbReference>
<keyword evidence="3" id="KW-1003">Cell membrane</keyword>
<dbReference type="EMBL" id="CAJFDI010000006">
    <property type="protein sequence ID" value="CAD5234265.1"/>
    <property type="molecule type" value="Genomic_DNA"/>
</dbReference>
<evidence type="ECO:0000256" key="1">
    <source>
        <dbReference type="ARBA" id="ARBA00004251"/>
    </source>
</evidence>
<sequence length="408" mass="46756">MIRFWLTLFLLIRQKAMAEMDNELIGTPEIRCNPDTIEMKFTTKRRFTGKIYVQGHYNNPDCRVDYSQTNTEGSPLHGIRLHHGACDMDRQRTIQPEGMKFSSVLMVSFHPLFVTKADRAFHINCLYKEAVNLVSADLEVSDPTTELTNNDTPMPQCTYSIRKDELDGEPVKYTNIGDQVVHRWECNSEMYGMLVHKCYVEDGQGEKRMVIDDRGCHVDLVLGDPTYTEALNMAYRESNVFKFADKLGVRFMCEIKLCLKENGGCDGVTPPNCGNDPNHSFQDDRTSDEWVADENITDITVLRKHRKRRSAKRSFEPTAPTVSADLISQYVYVLDSTEDSAELARLTQPLVSSRSSVCVSWTIFGVLMMMLFLIFTVFTAIILNIYMKQYRVKQFPLEPFDKNSVAYS</sequence>
<dbReference type="AlphaFoldDB" id="A0A1I7SM08"/>
<keyword evidence="6 8" id="KW-1133">Transmembrane helix</keyword>
<organism evidence="13 15">
    <name type="scientific">Bursaphelenchus xylophilus</name>
    <name type="common">Pinewood nematode worm</name>
    <name type="synonym">Aphelenchoides xylophilus</name>
    <dbReference type="NCBI Taxonomy" id="6326"/>
    <lineage>
        <taxon>Eukaryota</taxon>
        <taxon>Metazoa</taxon>
        <taxon>Ecdysozoa</taxon>
        <taxon>Nematoda</taxon>
        <taxon>Chromadorea</taxon>
        <taxon>Rhabditida</taxon>
        <taxon>Tylenchina</taxon>
        <taxon>Tylenchomorpha</taxon>
        <taxon>Aphelenchoidea</taxon>
        <taxon>Aphelenchoididae</taxon>
        <taxon>Bursaphelenchus</taxon>
    </lineage>
</organism>
<dbReference type="Pfam" id="PF25057">
    <property type="entry name" value="CUT_N"/>
    <property type="match status" value="1"/>
</dbReference>
<dbReference type="InterPro" id="IPR001507">
    <property type="entry name" value="ZP_dom"/>
</dbReference>
<protein>
    <submittedName>
        <fullName evidence="11">(pine wood nematode) hypothetical protein</fullName>
    </submittedName>
    <submittedName>
        <fullName evidence="15">ZP domain-containing protein</fullName>
    </submittedName>
</protein>
<keyword evidence="2" id="KW-0193">Cuticle</keyword>
<evidence type="ECO:0000313" key="13">
    <source>
        <dbReference type="Proteomes" id="UP000095284"/>
    </source>
</evidence>
<reference evidence="12" key="2">
    <citation type="submission" date="2020-08" db="EMBL/GenBank/DDBJ databases">
        <authorList>
            <person name="Kikuchi T."/>
        </authorList>
    </citation>
    <scope>NUCLEOTIDE SEQUENCE</scope>
    <source>
        <strain evidence="11">Ka4C1</strain>
    </source>
</reference>
<evidence type="ECO:0000256" key="3">
    <source>
        <dbReference type="ARBA" id="ARBA00022475"/>
    </source>
</evidence>
<dbReference type="Pfam" id="PF25301">
    <property type="entry name" value="CUT_C"/>
    <property type="match status" value="1"/>
</dbReference>
<keyword evidence="14" id="KW-1185">Reference proteome</keyword>
<evidence type="ECO:0000256" key="8">
    <source>
        <dbReference type="SAM" id="Phobius"/>
    </source>
</evidence>
<dbReference type="eggNOG" id="ENOG502R7US">
    <property type="taxonomic scope" value="Eukaryota"/>
</dbReference>
<dbReference type="WBParaSite" id="BXY_1409100.1">
    <property type="protein sequence ID" value="BXY_1409100.1"/>
    <property type="gene ID" value="BXY_1409100"/>
</dbReference>
<feature type="chain" id="PRO_5035360063" evidence="9">
    <location>
        <begin position="19"/>
        <end position="408"/>
    </location>
</feature>
<gene>
    <name evidence="11" type="ORF">BXYJ_LOCUS14356</name>
</gene>
<keyword evidence="4 8" id="KW-0812">Transmembrane</keyword>
<dbReference type="PANTHER" id="PTHR22907:SF7">
    <property type="entry name" value="ZP DOMAIN-CONTAINING PROTEIN"/>
    <property type="match status" value="1"/>
</dbReference>
<dbReference type="PROSITE" id="PS51034">
    <property type="entry name" value="ZP_2"/>
    <property type="match status" value="1"/>
</dbReference>
<dbReference type="Proteomes" id="UP000659654">
    <property type="component" value="Unassembled WGS sequence"/>
</dbReference>
<dbReference type="InterPro" id="IPR056953">
    <property type="entry name" value="CUT_N"/>
</dbReference>
<keyword evidence="5 9" id="KW-0732">Signal</keyword>
<evidence type="ECO:0000256" key="6">
    <source>
        <dbReference type="ARBA" id="ARBA00022989"/>
    </source>
</evidence>
<dbReference type="GO" id="GO:0005886">
    <property type="term" value="C:plasma membrane"/>
    <property type="evidence" value="ECO:0007669"/>
    <property type="project" value="UniProtKB-SubCell"/>
</dbReference>
<evidence type="ECO:0000256" key="5">
    <source>
        <dbReference type="ARBA" id="ARBA00022729"/>
    </source>
</evidence>
<dbReference type="InterPro" id="IPR057475">
    <property type="entry name" value="CUT_C"/>
</dbReference>
<name>A0A1I7SM08_BURXY</name>
<dbReference type="SMART" id="SM00241">
    <property type="entry name" value="ZP"/>
    <property type="match status" value="1"/>
</dbReference>
<dbReference type="SMR" id="A0A1I7SM08"/>
<evidence type="ECO:0000313" key="14">
    <source>
        <dbReference type="Proteomes" id="UP000659654"/>
    </source>
</evidence>
<evidence type="ECO:0000313" key="15">
    <source>
        <dbReference type="WBParaSite" id="BXY_1409100.1"/>
    </source>
</evidence>
<evidence type="ECO:0000256" key="2">
    <source>
        <dbReference type="ARBA" id="ARBA00022460"/>
    </source>
</evidence>
<feature type="transmembrane region" description="Helical" evidence="8">
    <location>
        <begin position="361"/>
        <end position="386"/>
    </location>
</feature>
<dbReference type="EMBL" id="CAJFCV020000006">
    <property type="protein sequence ID" value="CAG9129954.1"/>
    <property type="molecule type" value="Genomic_DNA"/>
</dbReference>
<dbReference type="PANTHER" id="PTHR22907">
    <property type="entry name" value="GH04558P"/>
    <property type="match status" value="1"/>
</dbReference>